<dbReference type="PANTHER" id="PTHR47245:SF1">
    <property type="entry name" value="FOLDASE PROTEIN PRSA"/>
    <property type="match status" value="1"/>
</dbReference>
<evidence type="ECO:0000256" key="5">
    <source>
        <dbReference type="ARBA" id="ARBA00023235"/>
    </source>
</evidence>
<dbReference type="RefSeq" id="WP_101540076.1">
    <property type="nucleotide sequence ID" value="NZ_CALTZC010000014.1"/>
</dbReference>
<dbReference type="InterPro" id="IPR050245">
    <property type="entry name" value="PrsA_foldase"/>
</dbReference>
<dbReference type="InterPro" id="IPR027304">
    <property type="entry name" value="Trigger_fact/SurA_dom_sf"/>
</dbReference>
<gene>
    <name evidence="7" type="ORF">CYJ34_04090</name>
</gene>
<dbReference type="EC" id="5.2.1.8" evidence="2"/>
<keyword evidence="3 6" id="KW-0732">Signal</keyword>
<evidence type="ECO:0000256" key="3">
    <source>
        <dbReference type="ARBA" id="ARBA00022729"/>
    </source>
</evidence>
<dbReference type="EMBL" id="PKGS01000002">
    <property type="protein sequence ID" value="PKZ16977.1"/>
    <property type="molecule type" value="Genomic_DNA"/>
</dbReference>
<dbReference type="AlphaFoldDB" id="A0A2I1MA59"/>
<dbReference type="Pfam" id="PF13624">
    <property type="entry name" value="SurA_N_3"/>
    <property type="match status" value="1"/>
</dbReference>
<keyword evidence="8" id="KW-1185">Reference proteome</keyword>
<evidence type="ECO:0000256" key="4">
    <source>
        <dbReference type="ARBA" id="ARBA00023110"/>
    </source>
</evidence>
<dbReference type="Proteomes" id="UP000234335">
    <property type="component" value="Unassembled WGS sequence"/>
</dbReference>
<reference evidence="7 8" key="1">
    <citation type="submission" date="2017-12" db="EMBL/GenBank/DDBJ databases">
        <title>Phylogenetic diversity of female urinary microbiome.</title>
        <authorList>
            <person name="Thomas-White K."/>
            <person name="Wolfe A.J."/>
        </authorList>
    </citation>
    <scope>NUCLEOTIDE SEQUENCE [LARGE SCALE GENOMIC DNA]</scope>
    <source>
        <strain evidence="7 8">UMB0119</strain>
    </source>
</reference>
<dbReference type="SUPFAM" id="SSF109998">
    <property type="entry name" value="Triger factor/SurA peptide-binding domain-like"/>
    <property type="match status" value="1"/>
</dbReference>
<evidence type="ECO:0000313" key="8">
    <source>
        <dbReference type="Proteomes" id="UP000234335"/>
    </source>
</evidence>
<comment type="caution">
    <text evidence="7">The sequence shown here is derived from an EMBL/GenBank/DDBJ whole genome shotgun (WGS) entry which is preliminary data.</text>
</comment>
<dbReference type="PANTHER" id="PTHR47245">
    <property type="entry name" value="PEPTIDYLPROLYL ISOMERASE"/>
    <property type="match status" value="1"/>
</dbReference>
<organism evidence="7 8">
    <name type="scientific">Anaerococcus octavius</name>
    <dbReference type="NCBI Taxonomy" id="54007"/>
    <lineage>
        <taxon>Bacteria</taxon>
        <taxon>Bacillati</taxon>
        <taxon>Bacillota</taxon>
        <taxon>Tissierellia</taxon>
        <taxon>Tissierellales</taxon>
        <taxon>Peptoniphilaceae</taxon>
        <taxon>Anaerococcus</taxon>
    </lineage>
</organism>
<evidence type="ECO:0000313" key="7">
    <source>
        <dbReference type="EMBL" id="PKZ16977.1"/>
    </source>
</evidence>
<protein>
    <recommendedName>
        <fullName evidence="2">peptidylprolyl isomerase</fullName>
        <ecNumber evidence="2">5.2.1.8</ecNumber>
    </recommendedName>
</protein>
<evidence type="ECO:0000256" key="2">
    <source>
        <dbReference type="ARBA" id="ARBA00013194"/>
    </source>
</evidence>
<evidence type="ECO:0000256" key="6">
    <source>
        <dbReference type="SAM" id="SignalP"/>
    </source>
</evidence>
<proteinExistence type="predicted"/>
<feature type="signal peptide" evidence="6">
    <location>
        <begin position="1"/>
        <end position="22"/>
    </location>
</feature>
<feature type="chain" id="PRO_5014198987" description="peptidylprolyl isomerase" evidence="6">
    <location>
        <begin position="23"/>
        <end position="299"/>
    </location>
</feature>
<keyword evidence="5" id="KW-0413">Isomerase</keyword>
<dbReference type="GO" id="GO:0003755">
    <property type="term" value="F:peptidyl-prolyl cis-trans isomerase activity"/>
    <property type="evidence" value="ECO:0007669"/>
    <property type="project" value="UniProtKB-KW"/>
</dbReference>
<name>A0A2I1MA59_9FIRM</name>
<accession>A0A2I1MA59</accession>
<keyword evidence="4" id="KW-0697">Rotamase</keyword>
<dbReference type="Gene3D" id="1.10.4030.10">
    <property type="entry name" value="Porin chaperone SurA, peptide-binding domain"/>
    <property type="match status" value="1"/>
</dbReference>
<evidence type="ECO:0000256" key="1">
    <source>
        <dbReference type="ARBA" id="ARBA00000971"/>
    </source>
</evidence>
<comment type="catalytic activity">
    <reaction evidence="1">
        <text>[protein]-peptidylproline (omega=180) = [protein]-peptidylproline (omega=0)</text>
        <dbReference type="Rhea" id="RHEA:16237"/>
        <dbReference type="Rhea" id="RHEA-COMP:10747"/>
        <dbReference type="Rhea" id="RHEA-COMP:10748"/>
        <dbReference type="ChEBI" id="CHEBI:83833"/>
        <dbReference type="ChEBI" id="CHEBI:83834"/>
        <dbReference type="EC" id="5.2.1.8"/>
    </reaction>
</comment>
<sequence>MKRKIIKTALLTVLIINISACAKSNDNEGNIAIVDGTAISNDSYLKELDFYQKYYSKKYGEGYLDKKIDRNKTNKDILEKELVDSMIKDQVMVNDLKNNNIKVDDNVASTIRSDLEDELGGKDSLKSNVKAIGLDDNKFNQILYNDSIRKQHYNYFIGHSGIKDSEVLEYYKANKKYHKQYKYNVLVFDDKNEAEKVHKNLKSPEDFKTYLNKTIQNYDVISSDFVYNDDPILKAGDTFEKGKPSNIFKYNDKYMILIVNSYNENENELLINVKDIYLKEKYIEYLNKLVKKSKIRLFV</sequence>